<evidence type="ECO:0000256" key="3">
    <source>
        <dbReference type="ARBA" id="ARBA00022475"/>
    </source>
</evidence>
<evidence type="ECO:0000256" key="6">
    <source>
        <dbReference type="ARBA" id="ARBA00023136"/>
    </source>
</evidence>
<proteinExistence type="predicted"/>
<dbReference type="InterPro" id="IPR036458">
    <property type="entry name" value="Na:dicarbo_symporter_sf"/>
</dbReference>
<evidence type="ECO:0000256" key="7">
    <source>
        <dbReference type="SAM" id="Phobius"/>
    </source>
</evidence>
<evidence type="ECO:0000256" key="2">
    <source>
        <dbReference type="ARBA" id="ARBA00022448"/>
    </source>
</evidence>
<sequence>MNTIWKGYINASLILKITVALILGVIVGLLFGKEAAVLAPFGDLLIRLLKFVIVPLILFTLIVGVNQTRLANLGRMGGKVFLYYLLTSALAITVGISVASILDPGTGMTLDTNEEFEVPDNPGVTSVILNIVPENIITAFSNLNLLGIIFTAIAFGIAISALRSSKEHAELGESVYKVVNGLNEATLNIMKVIIQYVPIGIFAIVAEIVGNQGLNTLLELGNMIVVLYIALIVQIVFYIIFMILSKVNLKEFFTQARTPMITAFVTQSSSGTLPLTLDAAKNLKLTKSLYGFSLPLGATINMDGAAIRIAVSAAFAANIIGDPLSIADMLQVVLIGTLASVGTAGVPGAGIIMIATVFAQLGLPMEAVGLLTAIDVLVGMGATALNVTGDLVGTSVINKTEAERSNEESTTN</sequence>
<evidence type="ECO:0000313" key="9">
    <source>
        <dbReference type="Proteomes" id="UP000198733"/>
    </source>
</evidence>
<evidence type="ECO:0000256" key="5">
    <source>
        <dbReference type="ARBA" id="ARBA00022989"/>
    </source>
</evidence>
<feature type="transmembrane region" description="Helical" evidence="7">
    <location>
        <begin position="367"/>
        <end position="387"/>
    </location>
</feature>
<dbReference type="InterPro" id="IPR001991">
    <property type="entry name" value="Na-dicarboxylate_symporter"/>
</dbReference>
<keyword evidence="5 7" id="KW-1133">Transmembrane helix</keyword>
<feature type="transmembrane region" description="Helical" evidence="7">
    <location>
        <begin position="12"/>
        <end position="32"/>
    </location>
</feature>
<evidence type="ECO:0000256" key="1">
    <source>
        <dbReference type="ARBA" id="ARBA00004651"/>
    </source>
</evidence>
<accession>A0A1H8ZH52</accession>
<evidence type="ECO:0000256" key="4">
    <source>
        <dbReference type="ARBA" id="ARBA00022692"/>
    </source>
</evidence>
<dbReference type="Gene3D" id="1.10.3860.10">
    <property type="entry name" value="Sodium:dicarboxylate symporter"/>
    <property type="match status" value="1"/>
</dbReference>
<dbReference type="Proteomes" id="UP000198733">
    <property type="component" value="Unassembled WGS sequence"/>
</dbReference>
<keyword evidence="9" id="KW-1185">Reference proteome</keyword>
<keyword evidence="2" id="KW-0813">Transport</keyword>
<dbReference type="PRINTS" id="PR00173">
    <property type="entry name" value="EDTRNSPORT"/>
</dbReference>
<reference evidence="8 9" key="1">
    <citation type="submission" date="2016-10" db="EMBL/GenBank/DDBJ databases">
        <authorList>
            <person name="Varghese N."/>
            <person name="Submissions S."/>
        </authorList>
    </citation>
    <scope>NUCLEOTIDE SEQUENCE [LARGE SCALE GENOMIC DNA]</scope>
    <source>
        <strain evidence="8 9">CGMCC 1.7734</strain>
    </source>
</reference>
<feature type="transmembrane region" description="Helical" evidence="7">
    <location>
        <begin position="143"/>
        <end position="162"/>
    </location>
</feature>
<feature type="transmembrane region" description="Helical" evidence="7">
    <location>
        <begin position="220"/>
        <end position="244"/>
    </location>
</feature>
<comment type="caution">
    <text evidence="8">The sequence shown here is derived from an EMBL/GenBank/DDBJ whole genome shotgun (WGS) entry which is preliminary data.</text>
</comment>
<dbReference type="RefSeq" id="WP_092501863.1">
    <property type="nucleotide sequence ID" value="NZ_FOEH01000001.1"/>
</dbReference>
<protein>
    <submittedName>
        <fullName evidence="8">Na+/H+-dicarboxylate symporter</fullName>
    </submittedName>
</protein>
<dbReference type="PANTHER" id="PTHR42865:SF7">
    <property type="entry name" value="PROTON_GLUTAMATE-ASPARTATE SYMPORTER"/>
    <property type="match status" value="1"/>
</dbReference>
<dbReference type="SUPFAM" id="SSF118215">
    <property type="entry name" value="Proton glutamate symport protein"/>
    <property type="match status" value="1"/>
</dbReference>
<keyword evidence="4 7" id="KW-0812">Transmembrane</keyword>
<comment type="subcellular location">
    <subcellularLocation>
        <location evidence="1">Cell membrane</location>
        <topology evidence="1">Multi-pass membrane protein</topology>
    </subcellularLocation>
</comment>
<feature type="transmembrane region" description="Helical" evidence="7">
    <location>
        <begin position="193"/>
        <end position="214"/>
    </location>
</feature>
<evidence type="ECO:0000313" key="8">
    <source>
        <dbReference type="EMBL" id="SEP63068.1"/>
    </source>
</evidence>
<feature type="transmembrane region" description="Helical" evidence="7">
    <location>
        <begin position="44"/>
        <end position="68"/>
    </location>
</feature>
<dbReference type="Pfam" id="PF00375">
    <property type="entry name" value="SDF"/>
    <property type="match status" value="1"/>
</dbReference>
<feature type="transmembrane region" description="Helical" evidence="7">
    <location>
        <begin position="332"/>
        <end position="361"/>
    </location>
</feature>
<name>A0A1H8ZH52_9BACI</name>
<feature type="transmembrane region" description="Helical" evidence="7">
    <location>
        <begin position="80"/>
        <end position="102"/>
    </location>
</feature>
<gene>
    <name evidence="8" type="ORF">SAMN05216232_0413</name>
</gene>
<dbReference type="EMBL" id="FOEH01000001">
    <property type="protein sequence ID" value="SEP63068.1"/>
    <property type="molecule type" value="Genomic_DNA"/>
</dbReference>
<keyword evidence="6 7" id="KW-0472">Membrane</keyword>
<dbReference type="PANTHER" id="PTHR42865">
    <property type="entry name" value="PROTON/GLUTAMATE-ASPARTATE SYMPORTER"/>
    <property type="match status" value="1"/>
</dbReference>
<organism evidence="8 9">
    <name type="scientific">Virgibacillus subterraneus</name>
    <dbReference type="NCBI Taxonomy" id="621109"/>
    <lineage>
        <taxon>Bacteria</taxon>
        <taxon>Bacillati</taxon>
        <taxon>Bacillota</taxon>
        <taxon>Bacilli</taxon>
        <taxon>Bacillales</taxon>
        <taxon>Bacillaceae</taxon>
        <taxon>Virgibacillus</taxon>
    </lineage>
</organism>
<keyword evidence="3" id="KW-1003">Cell membrane</keyword>